<evidence type="ECO:0000313" key="1">
    <source>
        <dbReference type="EMBL" id="KAJ8598334.1"/>
    </source>
</evidence>
<dbReference type="AlphaFoldDB" id="A0AAD7XHG7"/>
<name>A0AAD7XHG7_9STRA</name>
<evidence type="ECO:0000313" key="2">
    <source>
        <dbReference type="Proteomes" id="UP001230188"/>
    </source>
</evidence>
<accession>A0AAD7XHG7</accession>
<reference evidence="1" key="1">
    <citation type="submission" date="2023-01" db="EMBL/GenBank/DDBJ databases">
        <title>Metagenome sequencing of chrysophaentin producing Chrysophaeum taylorii.</title>
        <authorList>
            <person name="Davison J."/>
            <person name="Bewley C."/>
        </authorList>
    </citation>
    <scope>NUCLEOTIDE SEQUENCE</scope>
    <source>
        <strain evidence="1">NIES-1699</strain>
    </source>
</reference>
<organism evidence="1 2">
    <name type="scientific">Chrysophaeum taylorii</name>
    <dbReference type="NCBI Taxonomy" id="2483200"/>
    <lineage>
        <taxon>Eukaryota</taxon>
        <taxon>Sar</taxon>
        <taxon>Stramenopiles</taxon>
        <taxon>Ochrophyta</taxon>
        <taxon>Pelagophyceae</taxon>
        <taxon>Pelagomonadales</taxon>
        <taxon>Pelagomonadaceae</taxon>
        <taxon>Chrysophaeum</taxon>
    </lineage>
</organism>
<protein>
    <submittedName>
        <fullName evidence="1">Uncharacterized protein</fullName>
    </submittedName>
</protein>
<proteinExistence type="predicted"/>
<keyword evidence="2" id="KW-1185">Reference proteome</keyword>
<dbReference type="EMBL" id="JAQMWT010000675">
    <property type="protein sequence ID" value="KAJ8598334.1"/>
    <property type="molecule type" value="Genomic_DNA"/>
</dbReference>
<comment type="caution">
    <text evidence="1">The sequence shown here is derived from an EMBL/GenBank/DDBJ whole genome shotgun (WGS) entry which is preliminary data.</text>
</comment>
<sequence>MGLDDESWSKFKGFNAGLWRGVARSVEVDPVLRRVRRSPPCWSSHYTTRFEDIKPPRFKEIVEWNDFVEERQGRDISVDIDGSFTADYNIFHFKNRTFRFAAECSFAISDSERIRILTNYDWAGLKSVAVLDERRGAATATRRRTDLFGLDGRWIGDASIRSRRGLAVAKQDLAFKTDGERLVRVLEVRDFVGDKIQSYESCGQRLASNDEGLEFVAFDDGTVLILLVDEGVYALAPLALKDSFFLEAGIFLQDPADRLFPISQRGDAEFGDDPLHLARALRLYTDKGLVNSVTTAYHQRRS</sequence>
<gene>
    <name evidence="1" type="ORF">CTAYLR_002965</name>
</gene>
<dbReference type="Proteomes" id="UP001230188">
    <property type="component" value="Unassembled WGS sequence"/>
</dbReference>